<evidence type="ECO:0000259" key="1">
    <source>
        <dbReference type="Pfam" id="PF00535"/>
    </source>
</evidence>
<evidence type="ECO:0000313" key="2">
    <source>
        <dbReference type="EMBL" id="OUR97914.1"/>
    </source>
</evidence>
<gene>
    <name evidence="2" type="ORF">A9Q84_06885</name>
</gene>
<dbReference type="PANTHER" id="PTHR22916:SF3">
    <property type="entry name" value="UDP-GLCNAC:BETAGAL BETA-1,3-N-ACETYLGLUCOSAMINYLTRANSFERASE-LIKE PROTEIN 1"/>
    <property type="match status" value="1"/>
</dbReference>
<accession>A0A1Y5FDZ0</accession>
<evidence type="ECO:0000313" key="3">
    <source>
        <dbReference type="Proteomes" id="UP000196531"/>
    </source>
</evidence>
<sequence length="320" mass="37470">MPFKNESAHLKETIESIQNQTYSNFEVIAIDDHSSDNSYEFLEEVSKSDPRFSVYKNTGTGIIEALKTASQHILGDYVTRQDADDLMPSTKLENLLELLKNAGRNHIATGRVEYFSHKDMGNGFLKYENWLNSLCENDNHYSQIYKECVLVSSNWLLYIEDFNKLGGYQDAIYPEDYHFVFKLFTHDFKIVSSKNVTHLWRDHEHRASRNLEQYRDQKFFPLKVQFFKEIVGVEKICLWGAGPTGKKLAKELIKNEIPFIWITNNEKKIGKNIYGVKVQHFSDLEHLLDHHLIISVTQRDAIASIFEYLESIHFKNHYEF</sequence>
<dbReference type="Pfam" id="PF00535">
    <property type="entry name" value="Glycos_transf_2"/>
    <property type="match status" value="1"/>
</dbReference>
<proteinExistence type="predicted"/>
<dbReference type="InterPro" id="IPR029044">
    <property type="entry name" value="Nucleotide-diphossugar_trans"/>
</dbReference>
<dbReference type="PANTHER" id="PTHR22916">
    <property type="entry name" value="GLYCOSYLTRANSFERASE"/>
    <property type="match status" value="1"/>
</dbReference>
<feature type="domain" description="Glycosyltransferase 2-like" evidence="1">
    <location>
        <begin position="1"/>
        <end position="119"/>
    </location>
</feature>
<dbReference type="InterPro" id="IPR001173">
    <property type="entry name" value="Glyco_trans_2-like"/>
</dbReference>
<dbReference type="EMBL" id="MAAO01000005">
    <property type="protein sequence ID" value="OUR97914.1"/>
    <property type="molecule type" value="Genomic_DNA"/>
</dbReference>
<dbReference type="Proteomes" id="UP000196531">
    <property type="component" value="Unassembled WGS sequence"/>
</dbReference>
<protein>
    <recommendedName>
        <fullName evidence="1">Glycosyltransferase 2-like domain-containing protein</fullName>
    </recommendedName>
</protein>
<dbReference type="AlphaFoldDB" id="A0A1Y5FDZ0"/>
<comment type="caution">
    <text evidence="2">The sequence shown here is derived from an EMBL/GenBank/DDBJ whole genome shotgun (WGS) entry which is preliminary data.</text>
</comment>
<dbReference type="CDD" id="cd00761">
    <property type="entry name" value="Glyco_tranf_GTA_type"/>
    <property type="match status" value="1"/>
</dbReference>
<dbReference type="SUPFAM" id="SSF53448">
    <property type="entry name" value="Nucleotide-diphospho-sugar transferases"/>
    <property type="match status" value="1"/>
</dbReference>
<name>A0A1Y5FDZ0_9BACT</name>
<organism evidence="2 3">
    <name type="scientific">Halobacteriovorax marinus</name>
    <dbReference type="NCBI Taxonomy" id="97084"/>
    <lineage>
        <taxon>Bacteria</taxon>
        <taxon>Pseudomonadati</taxon>
        <taxon>Bdellovibrionota</taxon>
        <taxon>Bacteriovoracia</taxon>
        <taxon>Bacteriovoracales</taxon>
        <taxon>Halobacteriovoraceae</taxon>
        <taxon>Halobacteriovorax</taxon>
    </lineage>
</organism>
<dbReference type="Gene3D" id="3.90.550.10">
    <property type="entry name" value="Spore Coat Polysaccharide Biosynthesis Protein SpsA, Chain A"/>
    <property type="match status" value="1"/>
</dbReference>
<dbReference type="GO" id="GO:0016758">
    <property type="term" value="F:hexosyltransferase activity"/>
    <property type="evidence" value="ECO:0007669"/>
    <property type="project" value="UniProtKB-ARBA"/>
</dbReference>
<reference evidence="3" key="1">
    <citation type="journal article" date="2017" name="Proc. Natl. Acad. Sci. U.S.A.">
        <title>Simulation of Deepwater Horizon oil plume reveals substrate specialization within a complex community of hydrocarbon-degraders.</title>
        <authorList>
            <person name="Hu P."/>
            <person name="Dubinsky E.A."/>
            <person name="Probst A.J."/>
            <person name="Wang J."/>
            <person name="Sieber C.M.K."/>
            <person name="Tom L.M."/>
            <person name="Gardinali P."/>
            <person name="Banfield J.F."/>
            <person name="Atlas R.M."/>
            <person name="Andersen G.L."/>
        </authorList>
    </citation>
    <scope>NUCLEOTIDE SEQUENCE [LARGE SCALE GENOMIC DNA]</scope>
</reference>
<dbReference type="Gene3D" id="3.40.50.720">
    <property type="entry name" value="NAD(P)-binding Rossmann-like Domain"/>
    <property type="match status" value="1"/>
</dbReference>